<evidence type="ECO:0000313" key="3">
    <source>
        <dbReference type="Proteomes" id="UP000306918"/>
    </source>
</evidence>
<accession>A0A4V4GZ74</accession>
<evidence type="ECO:0008006" key="4">
    <source>
        <dbReference type="Google" id="ProtNLM"/>
    </source>
</evidence>
<sequence>MKRTASVFKLLLAAIIFLQTFACKKGLVETQADSLFNESKNRSLATLTTRDIYVAGSEGGQAKYWKNGVGVTLPGGSDCYGITVVGTDVYACGTGGDPVTGKTSAVYWKNGVPTYLPYDNSFTAFASGIAVWAGDVYVTGRIDMFSNIGVYWKNGVAINLGNGEANSISIDNGDIYIANSDASNPSYWKNGVLVPLPALSNTSVVRVVASGGNVYATGSSGLRTKKGVLWRNGVRSELLSPTMSYGYAVAVDGFGNPVVVGTQGTSNQNICYWANDFGSPNILGFGQQITGRMGVTVDTQTGEIFACGSEYPGQAMYWIISPTGSITPVPLNPTTNNAFAYAIALGQ</sequence>
<dbReference type="Proteomes" id="UP000306918">
    <property type="component" value="Unassembled WGS sequence"/>
</dbReference>
<reference evidence="2 3" key="1">
    <citation type="submission" date="2019-04" db="EMBL/GenBank/DDBJ databases">
        <title>Niastella caeni sp. nov., isolated from activated sludge.</title>
        <authorList>
            <person name="Sheng M."/>
        </authorList>
    </citation>
    <scope>NUCLEOTIDE SEQUENCE [LARGE SCALE GENOMIC DNA]</scope>
    <source>
        <strain evidence="2 3">HX-2-15</strain>
    </source>
</reference>
<evidence type="ECO:0000313" key="2">
    <source>
        <dbReference type="EMBL" id="THU31596.1"/>
    </source>
</evidence>
<dbReference type="OrthoDB" id="708305at2"/>
<keyword evidence="3" id="KW-1185">Reference proteome</keyword>
<organism evidence="2 3">
    <name type="scientific">Niastella caeni</name>
    <dbReference type="NCBI Taxonomy" id="2569763"/>
    <lineage>
        <taxon>Bacteria</taxon>
        <taxon>Pseudomonadati</taxon>
        <taxon>Bacteroidota</taxon>
        <taxon>Chitinophagia</taxon>
        <taxon>Chitinophagales</taxon>
        <taxon>Chitinophagaceae</taxon>
        <taxon>Niastella</taxon>
    </lineage>
</organism>
<evidence type="ECO:0000256" key="1">
    <source>
        <dbReference type="SAM" id="SignalP"/>
    </source>
</evidence>
<gene>
    <name evidence="2" type="ORF">FAM09_28650</name>
</gene>
<dbReference type="RefSeq" id="WP_136580602.1">
    <property type="nucleotide sequence ID" value="NZ_STFF01000013.1"/>
</dbReference>
<feature type="chain" id="PRO_5020896965" description="Bulb-type lectin domain-containing protein" evidence="1">
    <location>
        <begin position="23"/>
        <end position="347"/>
    </location>
</feature>
<proteinExistence type="predicted"/>
<comment type="caution">
    <text evidence="2">The sequence shown here is derived from an EMBL/GenBank/DDBJ whole genome shotgun (WGS) entry which is preliminary data.</text>
</comment>
<keyword evidence="1" id="KW-0732">Signal</keyword>
<feature type="signal peptide" evidence="1">
    <location>
        <begin position="1"/>
        <end position="22"/>
    </location>
</feature>
<dbReference type="AlphaFoldDB" id="A0A4V4GZ74"/>
<name>A0A4V4GZ74_9BACT</name>
<protein>
    <recommendedName>
        <fullName evidence="4">Bulb-type lectin domain-containing protein</fullName>
    </recommendedName>
</protein>
<dbReference type="EMBL" id="STFF01000013">
    <property type="protein sequence ID" value="THU31596.1"/>
    <property type="molecule type" value="Genomic_DNA"/>
</dbReference>